<protein>
    <submittedName>
        <fullName evidence="1">Uncharacterized protein</fullName>
    </submittedName>
</protein>
<dbReference type="AlphaFoldDB" id="X1KP15"/>
<reference evidence="1" key="1">
    <citation type="journal article" date="2014" name="Front. Microbiol.">
        <title>High frequency of phylogenetically diverse reductive dehalogenase-homologous genes in deep subseafloor sedimentary metagenomes.</title>
        <authorList>
            <person name="Kawai M."/>
            <person name="Futagami T."/>
            <person name="Toyoda A."/>
            <person name="Takaki Y."/>
            <person name="Nishi S."/>
            <person name="Hori S."/>
            <person name="Arai W."/>
            <person name="Tsubouchi T."/>
            <person name="Morono Y."/>
            <person name="Uchiyama I."/>
            <person name="Ito T."/>
            <person name="Fujiyama A."/>
            <person name="Inagaki F."/>
            <person name="Takami H."/>
        </authorList>
    </citation>
    <scope>NUCLEOTIDE SEQUENCE</scope>
    <source>
        <strain evidence="1">Expedition CK06-06</strain>
    </source>
</reference>
<accession>X1KP15</accession>
<feature type="non-terminal residue" evidence="1">
    <location>
        <position position="1"/>
    </location>
</feature>
<gene>
    <name evidence="1" type="ORF">S06H3_12530</name>
</gene>
<comment type="caution">
    <text evidence="1">The sequence shown here is derived from an EMBL/GenBank/DDBJ whole genome shotgun (WGS) entry which is preliminary data.</text>
</comment>
<dbReference type="EMBL" id="BARV01006128">
    <property type="protein sequence ID" value="GAI08423.1"/>
    <property type="molecule type" value="Genomic_DNA"/>
</dbReference>
<name>X1KP15_9ZZZZ</name>
<evidence type="ECO:0000313" key="1">
    <source>
        <dbReference type="EMBL" id="GAI08423.1"/>
    </source>
</evidence>
<sequence length="173" mass="20441">SKLPKQCKFYNPDFCEPCKSPNNFNECDLVKIGNQIIVDKFIEQLPEPKTPEPDCKNCVIKEAGCEETVVCMFFKPKKKPFNIEELKEKAEKIREMYPNFNEYILKFMEAGEEVMYNEKFTKKDGYEIMKNVVEMLNPEKADLPKEEFIKELGEKALKFMNNCFDYILKDEEK</sequence>
<organism evidence="1">
    <name type="scientific">marine sediment metagenome</name>
    <dbReference type="NCBI Taxonomy" id="412755"/>
    <lineage>
        <taxon>unclassified sequences</taxon>
        <taxon>metagenomes</taxon>
        <taxon>ecological metagenomes</taxon>
    </lineage>
</organism>
<proteinExistence type="predicted"/>